<gene>
    <name evidence="2" type="ORF">COV72_08235</name>
</gene>
<feature type="transmembrane region" description="Helical" evidence="1">
    <location>
        <begin position="23"/>
        <end position="41"/>
    </location>
</feature>
<evidence type="ECO:0000256" key="1">
    <source>
        <dbReference type="SAM" id="Phobius"/>
    </source>
</evidence>
<feature type="transmembrane region" description="Helical" evidence="1">
    <location>
        <begin position="97"/>
        <end position="119"/>
    </location>
</feature>
<organism evidence="2 3">
    <name type="scientific">Candidatus Ghiorseimicrobium undicola</name>
    <dbReference type="NCBI Taxonomy" id="1974746"/>
    <lineage>
        <taxon>Bacteria</taxon>
        <taxon>Pseudomonadati</taxon>
        <taxon>Candidatus Omnitrophota</taxon>
        <taxon>Candidatus Ghiorseimicrobium</taxon>
    </lineage>
</organism>
<dbReference type="EMBL" id="PCWA01000106">
    <property type="protein sequence ID" value="PIQ88458.1"/>
    <property type="molecule type" value="Genomic_DNA"/>
</dbReference>
<keyword evidence="1" id="KW-0812">Transmembrane</keyword>
<evidence type="ECO:0000313" key="3">
    <source>
        <dbReference type="Proteomes" id="UP000229641"/>
    </source>
</evidence>
<protein>
    <submittedName>
        <fullName evidence="2">Uncharacterized protein</fullName>
    </submittedName>
</protein>
<feature type="transmembrane region" description="Helical" evidence="1">
    <location>
        <begin position="156"/>
        <end position="182"/>
    </location>
</feature>
<keyword evidence="1" id="KW-1133">Transmembrane helix</keyword>
<comment type="caution">
    <text evidence="2">The sequence shown here is derived from an EMBL/GenBank/DDBJ whole genome shotgun (WGS) entry which is preliminary data.</text>
</comment>
<reference evidence="2 3" key="1">
    <citation type="submission" date="2017-09" db="EMBL/GenBank/DDBJ databases">
        <title>Depth-based differentiation of microbial function through sediment-hosted aquifers and enrichment of novel symbionts in the deep terrestrial subsurface.</title>
        <authorList>
            <person name="Probst A.J."/>
            <person name="Ladd B."/>
            <person name="Jarett J.K."/>
            <person name="Geller-Mcgrath D.E."/>
            <person name="Sieber C.M."/>
            <person name="Emerson J.B."/>
            <person name="Anantharaman K."/>
            <person name="Thomas B.C."/>
            <person name="Malmstrom R."/>
            <person name="Stieglmeier M."/>
            <person name="Klingl A."/>
            <person name="Woyke T."/>
            <person name="Ryan C.M."/>
            <person name="Banfield J.F."/>
        </authorList>
    </citation>
    <scope>NUCLEOTIDE SEQUENCE [LARGE SCALE GENOMIC DNA]</scope>
    <source>
        <strain evidence="2">CG11_big_fil_rev_8_21_14_0_20_42_13</strain>
    </source>
</reference>
<accession>A0A2H0LVN4</accession>
<name>A0A2H0LVN4_9BACT</name>
<proteinExistence type="predicted"/>
<dbReference type="Proteomes" id="UP000229641">
    <property type="component" value="Unassembled WGS sequence"/>
</dbReference>
<sequence length="189" mass="21604">MSGSFLNLFLAQAKDWCRGKNPYVRLPFLLGFAYILFRHWLDPMHSDILGWLNWGIHELGHIIFSPFGQFMGITGGEITQFSAPILGMVNFWRQRDFFSIALCFGWLSCSLFKTAAYVADARSISLPMAVPFYSGGDIIHDWNYILTRMGLLDYDIALAVFIKIIASFAMFACFIFGGWLLWRMGARKT</sequence>
<evidence type="ECO:0000313" key="2">
    <source>
        <dbReference type="EMBL" id="PIQ88458.1"/>
    </source>
</evidence>
<dbReference type="AlphaFoldDB" id="A0A2H0LVN4"/>
<keyword evidence="1" id="KW-0472">Membrane</keyword>